<dbReference type="AlphaFoldDB" id="A0A1I3VIH4"/>
<comment type="similarity">
    <text evidence="7">Belongs to the binding-protein-dependent transport system permease family.</text>
</comment>
<keyword evidence="4 7" id="KW-0812">Transmembrane</keyword>
<feature type="transmembrane region" description="Helical" evidence="7">
    <location>
        <begin position="103"/>
        <end position="123"/>
    </location>
</feature>
<dbReference type="InterPro" id="IPR035906">
    <property type="entry name" value="MetI-like_sf"/>
</dbReference>
<dbReference type="EMBL" id="FOSL01000001">
    <property type="protein sequence ID" value="SFJ94970.1"/>
    <property type="molecule type" value="Genomic_DNA"/>
</dbReference>
<accession>A0A1I3VIH4</accession>
<name>A0A1I3VIH4_9HYPH</name>
<dbReference type="PANTHER" id="PTHR43163:SF9">
    <property type="entry name" value="ABC TRANSPORTER PERMEASE PROTEIN"/>
    <property type="match status" value="1"/>
</dbReference>
<keyword evidence="10" id="KW-1185">Reference proteome</keyword>
<dbReference type="InterPro" id="IPR000515">
    <property type="entry name" value="MetI-like"/>
</dbReference>
<feature type="transmembrane region" description="Helical" evidence="7">
    <location>
        <begin position="245"/>
        <end position="271"/>
    </location>
</feature>
<keyword evidence="6 7" id="KW-0472">Membrane</keyword>
<dbReference type="Pfam" id="PF00528">
    <property type="entry name" value="BPD_transp_1"/>
    <property type="match status" value="1"/>
</dbReference>
<gene>
    <name evidence="9" type="ORF">SAMN04488498_101489</name>
</gene>
<evidence type="ECO:0000256" key="3">
    <source>
        <dbReference type="ARBA" id="ARBA00022475"/>
    </source>
</evidence>
<keyword evidence="5 7" id="KW-1133">Transmembrane helix</keyword>
<dbReference type="OrthoDB" id="9805855at2"/>
<feature type="transmembrane region" description="Helical" evidence="7">
    <location>
        <begin position="12"/>
        <end position="30"/>
    </location>
</feature>
<keyword evidence="3" id="KW-1003">Cell membrane</keyword>
<evidence type="ECO:0000259" key="8">
    <source>
        <dbReference type="PROSITE" id="PS50928"/>
    </source>
</evidence>
<feature type="transmembrane region" description="Helical" evidence="7">
    <location>
        <begin position="291"/>
        <end position="317"/>
    </location>
</feature>
<dbReference type="GO" id="GO:0055085">
    <property type="term" value="P:transmembrane transport"/>
    <property type="evidence" value="ECO:0007669"/>
    <property type="project" value="InterPro"/>
</dbReference>
<comment type="subcellular location">
    <subcellularLocation>
        <location evidence="1 7">Cell membrane</location>
        <topology evidence="1 7">Multi-pass membrane protein</topology>
    </subcellularLocation>
</comment>
<dbReference type="Gene3D" id="1.10.3720.10">
    <property type="entry name" value="MetI-like"/>
    <property type="match status" value="1"/>
</dbReference>
<dbReference type="PANTHER" id="PTHR43163">
    <property type="entry name" value="DIPEPTIDE TRANSPORT SYSTEM PERMEASE PROTEIN DPPB-RELATED"/>
    <property type="match status" value="1"/>
</dbReference>
<evidence type="ECO:0000256" key="6">
    <source>
        <dbReference type="ARBA" id="ARBA00023136"/>
    </source>
</evidence>
<dbReference type="GO" id="GO:0005886">
    <property type="term" value="C:plasma membrane"/>
    <property type="evidence" value="ECO:0007669"/>
    <property type="project" value="UniProtKB-SubCell"/>
</dbReference>
<organism evidence="9 10">
    <name type="scientific">Neomesorhizobium albiziae</name>
    <dbReference type="NCBI Taxonomy" id="335020"/>
    <lineage>
        <taxon>Bacteria</taxon>
        <taxon>Pseudomonadati</taxon>
        <taxon>Pseudomonadota</taxon>
        <taxon>Alphaproteobacteria</taxon>
        <taxon>Hyphomicrobiales</taxon>
        <taxon>Phyllobacteriaceae</taxon>
        <taxon>Neomesorhizobium</taxon>
    </lineage>
</organism>
<dbReference type="RefSeq" id="WP_149757881.1">
    <property type="nucleotide sequence ID" value="NZ_BSPE01000002.1"/>
</dbReference>
<evidence type="ECO:0000256" key="1">
    <source>
        <dbReference type="ARBA" id="ARBA00004651"/>
    </source>
</evidence>
<dbReference type="InterPro" id="IPR045621">
    <property type="entry name" value="BPD_transp_1_N"/>
</dbReference>
<keyword evidence="2 7" id="KW-0813">Transport</keyword>
<protein>
    <submittedName>
        <fullName evidence="9">Peptide/nickel transport system permease protein</fullName>
    </submittedName>
</protein>
<proteinExistence type="inferred from homology"/>
<feature type="domain" description="ABC transmembrane type-1" evidence="8">
    <location>
        <begin position="99"/>
        <end position="314"/>
    </location>
</feature>
<evidence type="ECO:0000256" key="2">
    <source>
        <dbReference type="ARBA" id="ARBA00022448"/>
    </source>
</evidence>
<dbReference type="SUPFAM" id="SSF161098">
    <property type="entry name" value="MetI-like"/>
    <property type="match status" value="1"/>
</dbReference>
<evidence type="ECO:0000256" key="7">
    <source>
        <dbReference type="RuleBase" id="RU363032"/>
    </source>
</evidence>
<sequence>MNRALRLIRRRLIGAIPVLLIVIVGTFLLLETAPGDAVDAYIVSTGGDAGLIEALRQRWGLDQSPMTRLATYLWSLSHLDLGHSVTFSRPILDVILERLPNTLLLMGSATALSFGLGSALGIVAGAKPGSFRDRFLSIGSLALYAVPGFWLGLVLTVLFSVQLRWFPISGIETIASGKTGLGRALDIGRHLVLPVAALGFIYLALYLRMMRTGMAEAWRQDFVLAAKARGISLRRIVIRHVARNALLPLVTMLGLQSAQMLGGSVVIETVFSVPGLGRLAQEAVASRDTPLLLGIILVSAVLVIAINLIVDILYAFLDPRVGASEATA</sequence>
<evidence type="ECO:0000313" key="10">
    <source>
        <dbReference type="Proteomes" id="UP000323300"/>
    </source>
</evidence>
<dbReference type="PROSITE" id="PS50928">
    <property type="entry name" value="ABC_TM1"/>
    <property type="match status" value="1"/>
</dbReference>
<feature type="transmembrane region" description="Helical" evidence="7">
    <location>
        <begin position="191"/>
        <end position="209"/>
    </location>
</feature>
<evidence type="ECO:0000256" key="4">
    <source>
        <dbReference type="ARBA" id="ARBA00022692"/>
    </source>
</evidence>
<reference evidence="9 10" key="1">
    <citation type="submission" date="2016-10" db="EMBL/GenBank/DDBJ databases">
        <authorList>
            <person name="Varghese N."/>
            <person name="Submissions S."/>
        </authorList>
    </citation>
    <scope>NUCLEOTIDE SEQUENCE [LARGE SCALE GENOMIC DNA]</scope>
    <source>
        <strain evidence="9 10">DSM 21822</strain>
    </source>
</reference>
<evidence type="ECO:0000313" key="9">
    <source>
        <dbReference type="EMBL" id="SFJ94970.1"/>
    </source>
</evidence>
<dbReference type="Proteomes" id="UP000323300">
    <property type="component" value="Unassembled WGS sequence"/>
</dbReference>
<dbReference type="Pfam" id="PF19300">
    <property type="entry name" value="BPD_transp_1_N"/>
    <property type="match status" value="1"/>
</dbReference>
<dbReference type="CDD" id="cd06261">
    <property type="entry name" value="TM_PBP2"/>
    <property type="match status" value="1"/>
</dbReference>
<feature type="transmembrane region" description="Helical" evidence="7">
    <location>
        <begin position="135"/>
        <end position="159"/>
    </location>
</feature>
<evidence type="ECO:0000256" key="5">
    <source>
        <dbReference type="ARBA" id="ARBA00022989"/>
    </source>
</evidence>